<dbReference type="PROSITE" id="PS50157">
    <property type="entry name" value="ZINC_FINGER_C2H2_2"/>
    <property type="match status" value="2"/>
</dbReference>
<dbReference type="SUPFAM" id="SSF57667">
    <property type="entry name" value="beta-beta-alpha zinc fingers"/>
    <property type="match status" value="2"/>
</dbReference>
<dbReference type="Gene3D" id="3.30.160.60">
    <property type="entry name" value="Classic Zinc Finger"/>
    <property type="match status" value="3"/>
</dbReference>
<feature type="compositionally biased region" description="Polar residues" evidence="10">
    <location>
        <begin position="433"/>
        <end position="472"/>
    </location>
</feature>
<sequence>MASERGPTATEAPRAPSTSTVPQTTAPFGAVAELARSKSLKRQRETTPTSQDPLVSSGDISPSKIARLVGFARQSHNPSTGEIAEDDGNRQEEEEEHQLAQLEHSENQQQPATDDLMSGVAADLHRPQDAPPDTGHSDIEAAAAAATARALSSVTIPEGHAPGDELHDVSPQSGTSGASLEDGDGHVVDSPTAMDVDSRNDESLYAPQPEAPMEDKTGASLSYPGAMPAPGHPQRMMSMPVGGPQTPGLDLTPRSPNSNKKHKCPYCETEFTRHHNLKSHLLTHSQEKPYVCQSCQMRFRRLHDLKRHSKLHTGEKPHVCPSCDRKFARGDALARHSKGAGGCAGRRQTMGSFGLKDGYDGADSSAMSGELYDGAGDMSDEERRRLSMPSIKPQHVGGQTGPDGYGTGHSSTYPPAGQRPGAPGGLYPPNVDRGSSSTNTSPSMPGGHTPQTSISSVPLSAGSSAMYSQGGMTESPKPLSPGGTQVNAAAGQQRAGNEQQQGAPGLSLPTHGNATTGQHAAGRGRPRAASGAGLPPQGGENGGFGQPDPTMWAYFQHLEGTVKRLSAQAETDARSRAQLLEKLNTHEQHIAALTAEVATLRQQFTPPQEEEGSPTDSAAAQQ</sequence>
<feature type="compositionally biased region" description="Low complexity" evidence="10">
    <location>
        <begin position="520"/>
        <end position="535"/>
    </location>
</feature>
<protein>
    <recommendedName>
        <fullName evidence="11">C2H2-type domain-containing protein</fullName>
    </recommendedName>
</protein>
<keyword evidence="3" id="KW-0677">Repeat</keyword>
<feature type="region of interest" description="Disordered" evidence="10">
    <location>
        <begin position="370"/>
        <end position="551"/>
    </location>
</feature>
<dbReference type="GO" id="GO:0008270">
    <property type="term" value="F:zinc ion binding"/>
    <property type="evidence" value="ECO:0007669"/>
    <property type="project" value="UniProtKB-KW"/>
</dbReference>
<feature type="domain" description="C2H2-type" evidence="11">
    <location>
        <begin position="290"/>
        <end position="317"/>
    </location>
</feature>
<feature type="region of interest" description="Disordered" evidence="10">
    <location>
        <begin position="1"/>
        <end position="61"/>
    </location>
</feature>
<dbReference type="GO" id="GO:0005654">
    <property type="term" value="C:nucleoplasm"/>
    <property type="evidence" value="ECO:0007669"/>
    <property type="project" value="TreeGrafter"/>
</dbReference>
<name>A0AAE0LVF0_9PEZI</name>
<organism evidence="12 13">
    <name type="scientific">Chaetomium fimeti</name>
    <dbReference type="NCBI Taxonomy" id="1854472"/>
    <lineage>
        <taxon>Eukaryota</taxon>
        <taxon>Fungi</taxon>
        <taxon>Dikarya</taxon>
        <taxon>Ascomycota</taxon>
        <taxon>Pezizomycotina</taxon>
        <taxon>Sordariomycetes</taxon>
        <taxon>Sordariomycetidae</taxon>
        <taxon>Sordariales</taxon>
        <taxon>Chaetomiaceae</taxon>
        <taxon>Chaetomium</taxon>
    </lineage>
</organism>
<evidence type="ECO:0000256" key="6">
    <source>
        <dbReference type="ARBA" id="ARBA00023015"/>
    </source>
</evidence>
<feature type="compositionally biased region" description="Polar residues" evidence="10">
    <location>
        <begin position="16"/>
        <end position="26"/>
    </location>
</feature>
<evidence type="ECO:0000256" key="8">
    <source>
        <dbReference type="ARBA" id="ARBA00023242"/>
    </source>
</evidence>
<dbReference type="AlphaFoldDB" id="A0AAE0LVF0"/>
<dbReference type="RefSeq" id="XP_062662511.1">
    <property type="nucleotide sequence ID" value="XM_062802153.1"/>
</dbReference>
<accession>A0AAE0LVF0</accession>
<evidence type="ECO:0000256" key="10">
    <source>
        <dbReference type="SAM" id="MobiDB-lite"/>
    </source>
</evidence>
<keyword evidence="2" id="KW-0479">Metal-binding</keyword>
<dbReference type="PANTHER" id="PTHR24399">
    <property type="entry name" value="ZINC FINGER AND BTB DOMAIN-CONTAINING"/>
    <property type="match status" value="1"/>
</dbReference>
<feature type="compositionally biased region" description="Gly residues" evidence="10">
    <location>
        <begin position="398"/>
        <end position="407"/>
    </location>
</feature>
<dbReference type="EMBL" id="JAUEPN010000002">
    <property type="protein sequence ID" value="KAK3298997.1"/>
    <property type="molecule type" value="Genomic_DNA"/>
</dbReference>
<evidence type="ECO:0000256" key="3">
    <source>
        <dbReference type="ARBA" id="ARBA00022737"/>
    </source>
</evidence>
<feature type="domain" description="C2H2-type" evidence="11">
    <location>
        <begin position="262"/>
        <end position="289"/>
    </location>
</feature>
<dbReference type="SMART" id="SM00355">
    <property type="entry name" value="ZnF_C2H2"/>
    <property type="match status" value="3"/>
</dbReference>
<feature type="region of interest" description="Disordered" evidence="10">
    <location>
        <begin position="73"/>
        <end position="261"/>
    </location>
</feature>
<keyword evidence="5" id="KW-0862">Zinc</keyword>
<evidence type="ECO:0000313" key="12">
    <source>
        <dbReference type="EMBL" id="KAK3298997.1"/>
    </source>
</evidence>
<evidence type="ECO:0000256" key="9">
    <source>
        <dbReference type="PROSITE-ProRule" id="PRU00042"/>
    </source>
</evidence>
<evidence type="ECO:0000256" key="1">
    <source>
        <dbReference type="ARBA" id="ARBA00004123"/>
    </source>
</evidence>
<reference evidence="12" key="2">
    <citation type="submission" date="2023-06" db="EMBL/GenBank/DDBJ databases">
        <authorList>
            <consortium name="Lawrence Berkeley National Laboratory"/>
            <person name="Haridas S."/>
            <person name="Hensen N."/>
            <person name="Bonometti L."/>
            <person name="Westerberg I."/>
            <person name="Brannstrom I.O."/>
            <person name="Guillou S."/>
            <person name="Cros-Aarteil S."/>
            <person name="Calhoun S."/>
            <person name="Kuo A."/>
            <person name="Mondo S."/>
            <person name="Pangilinan J."/>
            <person name="Riley R."/>
            <person name="Labutti K."/>
            <person name="Andreopoulos B."/>
            <person name="Lipzen A."/>
            <person name="Chen C."/>
            <person name="Yanf M."/>
            <person name="Daum C."/>
            <person name="Ng V."/>
            <person name="Clum A."/>
            <person name="Steindorff A."/>
            <person name="Ohm R."/>
            <person name="Martin F."/>
            <person name="Silar P."/>
            <person name="Natvig D."/>
            <person name="Lalanne C."/>
            <person name="Gautier V."/>
            <person name="Ament-Velasquez S.L."/>
            <person name="Kruys A."/>
            <person name="Hutchinson M.I."/>
            <person name="Powell A.J."/>
            <person name="Barry K."/>
            <person name="Miller A.N."/>
            <person name="Grigoriev I.V."/>
            <person name="Debuchy R."/>
            <person name="Gladieux P."/>
            <person name="Thoren M.H."/>
            <person name="Johannesson H."/>
        </authorList>
    </citation>
    <scope>NUCLEOTIDE SEQUENCE</scope>
    <source>
        <strain evidence="12">CBS 168.71</strain>
    </source>
</reference>
<evidence type="ECO:0000256" key="4">
    <source>
        <dbReference type="ARBA" id="ARBA00022771"/>
    </source>
</evidence>
<dbReference type="GeneID" id="87839101"/>
<dbReference type="Proteomes" id="UP001278766">
    <property type="component" value="Unassembled WGS sequence"/>
</dbReference>
<gene>
    <name evidence="12" type="ORF">B0H64DRAFT_371401</name>
</gene>
<evidence type="ECO:0000256" key="7">
    <source>
        <dbReference type="ARBA" id="ARBA00023163"/>
    </source>
</evidence>
<comment type="caution">
    <text evidence="12">The sequence shown here is derived from an EMBL/GenBank/DDBJ whole genome shotgun (WGS) entry which is preliminary data.</text>
</comment>
<evidence type="ECO:0000313" key="13">
    <source>
        <dbReference type="Proteomes" id="UP001278766"/>
    </source>
</evidence>
<reference evidence="12" key="1">
    <citation type="journal article" date="2023" name="Mol. Phylogenet. Evol.">
        <title>Genome-scale phylogeny and comparative genomics of the fungal order Sordariales.</title>
        <authorList>
            <person name="Hensen N."/>
            <person name="Bonometti L."/>
            <person name="Westerberg I."/>
            <person name="Brannstrom I.O."/>
            <person name="Guillou S."/>
            <person name="Cros-Aarteil S."/>
            <person name="Calhoun S."/>
            <person name="Haridas S."/>
            <person name="Kuo A."/>
            <person name="Mondo S."/>
            <person name="Pangilinan J."/>
            <person name="Riley R."/>
            <person name="LaButti K."/>
            <person name="Andreopoulos B."/>
            <person name="Lipzen A."/>
            <person name="Chen C."/>
            <person name="Yan M."/>
            <person name="Daum C."/>
            <person name="Ng V."/>
            <person name="Clum A."/>
            <person name="Steindorff A."/>
            <person name="Ohm R.A."/>
            <person name="Martin F."/>
            <person name="Silar P."/>
            <person name="Natvig D.O."/>
            <person name="Lalanne C."/>
            <person name="Gautier V."/>
            <person name="Ament-Velasquez S.L."/>
            <person name="Kruys A."/>
            <person name="Hutchinson M.I."/>
            <person name="Powell A.J."/>
            <person name="Barry K."/>
            <person name="Miller A.N."/>
            <person name="Grigoriev I.V."/>
            <person name="Debuchy R."/>
            <person name="Gladieux P."/>
            <person name="Hiltunen Thoren M."/>
            <person name="Johannesson H."/>
        </authorList>
    </citation>
    <scope>NUCLEOTIDE SEQUENCE</scope>
    <source>
        <strain evidence="12">CBS 168.71</strain>
    </source>
</reference>
<proteinExistence type="predicted"/>
<dbReference type="FunFam" id="3.30.160.60:FF:000072">
    <property type="entry name" value="zinc finger protein 143 isoform X1"/>
    <property type="match status" value="1"/>
</dbReference>
<keyword evidence="6" id="KW-0805">Transcription regulation</keyword>
<dbReference type="InterPro" id="IPR036236">
    <property type="entry name" value="Znf_C2H2_sf"/>
</dbReference>
<keyword evidence="7" id="KW-0804">Transcription</keyword>
<feature type="compositionally biased region" description="Polar residues" evidence="10">
    <location>
        <begin position="46"/>
        <end position="60"/>
    </location>
</feature>
<feature type="region of interest" description="Disordered" evidence="10">
    <location>
        <begin position="601"/>
        <end position="622"/>
    </location>
</feature>
<dbReference type="Pfam" id="PF00096">
    <property type="entry name" value="zf-C2H2"/>
    <property type="match status" value="1"/>
</dbReference>
<keyword evidence="13" id="KW-1185">Reference proteome</keyword>
<dbReference type="InterPro" id="IPR013087">
    <property type="entry name" value="Znf_C2H2_type"/>
</dbReference>
<dbReference type="FunFam" id="3.30.160.60:FF:000446">
    <property type="entry name" value="Zinc finger protein"/>
    <property type="match status" value="1"/>
</dbReference>
<dbReference type="GO" id="GO:0001227">
    <property type="term" value="F:DNA-binding transcription repressor activity, RNA polymerase II-specific"/>
    <property type="evidence" value="ECO:0007669"/>
    <property type="project" value="TreeGrafter"/>
</dbReference>
<comment type="subcellular location">
    <subcellularLocation>
        <location evidence="1">Nucleus</location>
    </subcellularLocation>
</comment>
<keyword evidence="4 9" id="KW-0863">Zinc-finger</keyword>
<keyword evidence="8" id="KW-0539">Nucleus</keyword>
<evidence type="ECO:0000256" key="5">
    <source>
        <dbReference type="ARBA" id="ARBA00022833"/>
    </source>
</evidence>
<dbReference type="GO" id="GO:0000978">
    <property type="term" value="F:RNA polymerase II cis-regulatory region sequence-specific DNA binding"/>
    <property type="evidence" value="ECO:0007669"/>
    <property type="project" value="TreeGrafter"/>
</dbReference>
<evidence type="ECO:0000256" key="2">
    <source>
        <dbReference type="ARBA" id="ARBA00022723"/>
    </source>
</evidence>
<feature type="compositionally biased region" description="Low complexity" evidence="10">
    <location>
        <begin position="141"/>
        <end position="150"/>
    </location>
</feature>
<evidence type="ECO:0000259" key="11">
    <source>
        <dbReference type="PROSITE" id="PS50157"/>
    </source>
</evidence>
<dbReference type="PROSITE" id="PS00028">
    <property type="entry name" value="ZINC_FINGER_C2H2_1"/>
    <property type="match status" value="2"/>
</dbReference>
<dbReference type="PANTHER" id="PTHR24399:SF70">
    <property type="entry name" value="C2H2-TYPE DOMAIN-CONTAINING PROTEIN"/>
    <property type="match status" value="1"/>
</dbReference>